<dbReference type="EMBL" id="DVNK01000005">
    <property type="protein sequence ID" value="HIU45694.1"/>
    <property type="molecule type" value="Genomic_DNA"/>
</dbReference>
<organism evidence="2 3">
    <name type="scientific">Candidatus Fimadaptatus faecigallinarum</name>
    <dbReference type="NCBI Taxonomy" id="2840814"/>
    <lineage>
        <taxon>Bacteria</taxon>
        <taxon>Bacillati</taxon>
        <taxon>Bacillota</taxon>
        <taxon>Clostridia</taxon>
        <taxon>Eubacteriales</taxon>
        <taxon>Candidatus Fimadaptatus</taxon>
    </lineage>
</organism>
<evidence type="ECO:0000313" key="3">
    <source>
        <dbReference type="Proteomes" id="UP000824123"/>
    </source>
</evidence>
<name>A0A9D1S333_9FIRM</name>
<dbReference type="Pfam" id="PF13302">
    <property type="entry name" value="Acetyltransf_3"/>
    <property type="match status" value="1"/>
</dbReference>
<reference evidence="2" key="1">
    <citation type="submission" date="2020-10" db="EMBL/GenBank/DDBJ databases">
        <authorList>
            <person name="Gilroy R."/>
        </authorList>
    </citation>
    <scope>NUCLEOTIDE SEQUENCE</scope>
    <source>
        <strain evidence="2">ChiSxjej2B14-8506</strain>
    </source>
</reference>
<protein>
    <submittedName>
        <fullName evidence="2">GNAT family N-acetyltransferase</fullName>
    </submittedName>
</protein>
<dbReference type="SUPFAM" id="SSF55729">
    <property type="entry name" value="Acyl-CoA N-acyltransferases (Nat)"/>
    <property type="match status" value="1"/>
</dbReference>
<dbReference type="GO" id="GO:0016747">
    <property type="term" value="F:acyltransferase activity, transferring groups other than amino-acyl groups"/>
    <property type="evidence" value="ECO:0007669"/>
    <property type="project" value="InterPro"/>
</dbReference>
<dbReference type="InterPro" id="IPR016181">
    <property type="entry name" value="Acyl_CoA_acyltransferase"/>
</dbReference>
<evidence type="ECO:0000259" key="1">
    <source>
        <dbReference type="PROSITE" id="PS51186"/>
    </source>
</evidence>
<feature type="domain" description="N-acetyltransferase" evidence="1">
    <location>
        <begin position="1"/>
        <end position="140"/>
    </location>
</feature>
<reference evidence="2" key="2">
    <citation type="journal article" date="2021" name="PeerJ">
        <title>Extensive microbial diversity within the chicken gut microbiome revealed by metagenomics and culture.</title>
        <authorList>
            <person name="Gilroy R."/>
            <person name="Ravi A."/>
            <person name="Getino M."/>
            <person name="Pursley I."/>
            <person name="Horton D.L."/>
            <person name="Alikhan N.F."/>
            <person name="Baker D."/>
            <person name="Gharbi K."/>
            <person name="Hall N."/>
            <person name="Watson M."/>
            <person name="Adriaenssens E.M."/>
            <person name="Foster-Nyarko E."/>
            <person name="Jarju S."/>
            <person name="Secka A."/>
            <person name="Antonio M."/>
            <person name="Oren A."/>
            <person name="Chaudhuri R.R."/>
            <person name="La Ragione R."/>
            <person name="Hildebrand F."/>
            <person name="Pallen M.J."/>
        </authorList>
    </citation>
    <scope>NUCLEOTIDE SEQUENCE</scope>
    <source>
        <strain evidence="2">ChiSxjej2B14-8506</strain>
    </source>
</reference>
<dbReference type="InterPro" id="IPR000182">
    <property type="entry name" value="GNAT_dom"/>
</dbReference>
<accession>A0A9D1S333</accession>
<evidence type="ECO:0000313" key="2">
    <source>
        <dbReference type="EMBL" id="HIU45694.1"/>
    </source>
</evidence>
<dbReference type="Proteomes" id="UP000824123">
    <property type="component" value="Unassembled WGS sequence"/>
</dbReference>
<dbReference type="AlphaFoldDB" id="A0A9D1S333"/>
<comment type="caution">
    <text evidence="2">The sequence shown here is derived from an EMBL/GenBank/DDBJ whole genome shotgun (WGS) entry which is preliminary data.</text>
</comment>
<dbReference type="PANTHER" id="PTHR39173">
    <property type="entry name" value="ACETYLTRANSFERASE"/>
    <property type="match status" value="1"/>
</dbReference>
<dbReference type="PROSITE" id="PS51186">
    <property type="entry name" value="GNAT"/>
    <property type="match status" value="1"/>
</dbReference>
<gene>
    <name evidence="2" type="ORF">IAC59_00370</name>
</gene>
<dbReference type="PANTHER" id="PTHR39173:SF1">
    <property type="entry name" value="ACETYLTRANSFERASE"/>
    <property type="match status" value="1"/>
</dbReference>
<proteinExistence type="predicted"/>
<dbReference type="Gene3D" id="3.40.630.30">
    <property type="match status" value="1"/>
</dbReference>
<sequence length="148" mass="16745">MFTFLDTSDLRSDEIYLRLSNTSEAIPERDFVPSYTFDICLPDGTAIGGCNLRIGHNARTYVGGNIGYHIDEPYRGHRYAAKACKLLFELARRHGMDHMFITCVPDNAASARTCELAGGQFVEIAPIPEDDDMYLQGKRQVKVYRFEL</sequence>